<dbReference type="AlphaFoldDB" id="A0A7W7YGR7"/>
<sequence>MKSNRLTNVIPALVLASTLSSLAGDPKGVVEPAPPALQTNRDIPADFHKYFGQRVNSWRDRERMIAKLDMDADMNHDGTISNTDPADNGAFEATPPGMILGVGERTRVVIRLIPYRVDFDGEVVVTMEVEGINRSVKTGEFASFDEEIASMGHIRVWKDASKKQLLLDSRDPSKRVVEFATQYKTYPYNLPLEVPRFVFVEGVSSSPIHTGDVRLLITCSHRAIGEGPYTADLTSGKTSAKAPEPAPEKKPLFKSFRTSFDHILFTVQPKPSPKEFINGNNEGVWVSPSGGY</sequence>
<dbReference type="EMBL" id="JACHIF010000001">
    <property type="protein sequence ID" value="MBB5035920.1"/>
    <property type="molecule type" value="Genomic_DNA"/>
</dbReference>
<keyword evidence="1" id="KW-0732">Signal</keyword>
<protein>
    <submittedName>
        <fullName evidence="2">Uncharacterized protein</fullName>
    </submittedName>
</protein>
<evidence type="ECO:0000313" key="3">
    <source>
        <dbReference type="Proteomes" id="UP000534294"/>
    </source>
</evidence>
<gene>
    <name evidence="2" type="ORF">HNQ64_000154</name>
</gene>
<keyword evidence="3" id="KW-1185">Reference proteome</keyword>
<name>A0A7W7YGR7_9BACT</name>
<dbReference type="Proteomes" id="UP000534294">
    <property type="component" value="Unassembled WGS sequence"/>
</dbReference>
<reference evidence="2 3" key="1">
    <citation type="submission" date="2020-08" db="EMBL/GenBank/DDBJ databases">
        <title>Genomic Encyclopedia of Type Strains, Phase IV (KMG-IV): sequencing the most valuable type-strain genomes for metagenomic binning, comparative biology and taxonomic classification.</title>
        <authorList>
            <person name="Goeker M."/>
        </authorList>
    </citation>
    <scope>NUCLEOTIDE SEQUENCE [LARGE SCALE GENOMIC DNA]</scope>
    <source>
        <strain evidence="2 3">DSM 12251</strain>
    </source>
</reference>
<evidence type="ECO:0000313" key="2">
    <source>
        <dbReference type="EMBL" id="MBB5035920.1"/>
    </source>
</evidence>
<organism evidence="2 3">
    <name type="scientific">Prosthecobacter dejongeii</name>
    <dbReference type="NCBI Taxonomy" id="48465"/>
    <lineage>
        <taxon>Bacteria</taxon>
        <taxon>Pseudomonadati</taxon>
        <taxon>Verrucomicrobiota</taxon>
        <taxon>Verrucomicrobiia</taxon>
        <taxon>Verrucomicrobiales</taxon>
        <taxon>Verrucomicrobiaceae</taxon>
        <taxon>Prosthecobacter</taxon>
    </lineage>
</organism>
<comment type="caution">
    <text evidence="2">The sequence shown here is derived from an EMBL/GenBank/DDBJ whole genome shotgun (WGS) entry which is preliminary data.</text>
</comment>
<feature type="signal peptide" evidence="1">
    <location>
        <begin position="1"/>
        <end position="23"/>
    </location>
</feature>
<accession>A0A7W7YGR7</accession>
<evidence type="ECO:0000256" key="1">
    <source>
        <dbReference type="SAM" id="SignalP"/>
    </source>
</evidence>
<proteinExistence type="predicted"/>
<feature type="chain" id="PRO_5030596333" evidence="1">
    <location>
        <begin position="24"/>
        <end position="292"/>
    </location>
</feature>
<dbReference type="RefSeq" id="WP_184204373.1">
    <property type="nucleotide sequence ID" value="NZ_JACHIF010000001.1"/>
</dbReference>